<name>A0A1S3D0J6_DIACI</name>
<feature type="region of interest" description="Disordered" evidence="1">
    <location>
        <begin position="1"/>
        <end position="23"/>
    </location>
</feature>
<dbReference type="GeneID" id="103508922"/>
<dbReference type="RefSeq" id="XP_008471723.2">
    <property type="nucleotide sequence ID" value="XM_008473501.2"/>
</dbReference>
<dbReference type="Proteomes" id="UP000079169">
    <property type="component" value="Unplaced"/>
</dbReference>
<evidence type="ECO:0000313" key="2">
    <source>
        <dbReference type="Proteomes" id="UP000079169"/>
    </source>
</evidence>
<gene>
    <name evidence="3" type="primary">LOC103508922</name>
</gene>
<protein>
    <submittedName>
        <fullName evidence="3">Uncharacterized protein LOC103508922</fullName>
    </submittedName>
</protein>
<keyword evidence="2" id="KW-1185">Reference proteome</keyword>
<evidence type="ECO:0000256" key="1">
    <source>
        <dbReference type="SAM" id="MobiDB-lite"/>
    </source>
</evidence>
<dbReference type="PaxDb" id="121845-A0A1S3D0J6"/>
<dbReference type="AlphaFoldDB" id="A0A1S3D0J6"/>
<feature type="compositionally biased region" description="Polar residues" evidence="1">
    <location>
        <begin position="1"/>
        <end position="16"/>
    </location>
</feature>
<organism evidence="2 3">
    <name type="scientific">Diaphorina citri</name>
    <name type="common">Asian citrus psyllid</name>
    <dbReference type="NCBI Taxonomy" id="121845"/>
    <lineage>
        <taxon>Eukaryota</taxon>
        <taxon>Metazoa</taxon>
        <taxon>Ecdysozoa</taxon>
        <taxon>Arthropoda</taxon>
        <taxon>Hexapoda</taxon>
        <taxon>Insecta</taxon>
        <taxon>Pterygota</taxon>
        <taxon>Neoptera</taxon>
        <taxon>Paraneoptera</taxon>
        <taxon>Hemiptera</taxon>
        <taxon>Sternorrhyncha</taxon>
        <taxon>Psylloidea</taxon>
        <taxon>Psyllidae</taxon>
        <taxon>Diaphorininae</taxon>
        <taxon>Diaphorina</taxon>
    </lineage>
</organism>
<accession>A0A1S3D0J6</accession>
<reference evidence="3" key="1">
    <citation type="submission" date="2025-08" db="UniProtKB">
        <authorList>
            <consortium name="RefSeq"/>
        </authorList>
    </citation>
    <scope>IDENTIFICATION</scope>
</reference>
<proteinExistence type="predicted"/>
<sequence>MSTNFKITPNHVQTTSSEEERSQNEHVVVEMELQSIDLHRFDSQIARRALAVEKANEKVRSLEIPSYNVLLEKTINLRKVPERLQVKKVEPQLPEISEELETLIKRMKCSGRMDTVVSKIGLEEITKDQL</sequence>
<evidence type="ECO:0000313" key="3">
    <source>
        <dbReference type="RefSeq" id="XP_008471723.2"/>
    </source>
</evidence>
<dbReference type="KEGG" id="dci:103508922"/>